<gene>
    <name evidence="1" type="ORF">VTL71DRAFT_11067</name>
</gene>
<proteinExistence type="predicted"/>
<keyword evidence="2" id="KW-1185">Reference proteome</keyword>
<name>A0ABR4CX48_9HELO</name>
<accession>A0ABR4CX48</accession>
<reference evidence="1 2" key="1">
    <citation type="journal article" date="2024" name="Commun. Biol.">
        <title>Comparative genomic analysis of thermophilic fungi reveals convergent evolutionary adaptations and gene losses.</title>
        <authorList>
            <person name="Steindorff A.S."/>
            <person name="Aguilar-Pontes M.V."/>
            <person name="Robinson A.J."/>
            <person name="Andreopoulos B."/>
            <person name="LaButti K."/>
            <person name="Kuo A."/>
            <person name="Mondo S."/>
            <person name="Riley R."/>
            <person name="Otillar R."/>
            <person name="Haridas S."/>
            <person name="Lipzen A."/>
            <person name="Grimwood J."/>
            <person name="Schmutz J."/>
            <person name="Clum A."/>
            <person name="Reid I.D."/>
            <person name="Moisan M.C."/>
            <person name="Butler G."/>
            <person name="Nguyen T.T.M."/>
            <person name="Dewar K."/>
            <person name="Conant G."/>
            <person name="Drula E."/>
            <person name="Henrissat B."/>
            <person name="Hansel C."/>
            <person name="Singer S."/>
            <person name="Hutchinson M.I."/>
            <person name="de Vries R.P."/>
            <person name="Natvig D.O."/>
            <person name="Powell A.J."/>
            <person name="Tsang A."/>
            <person name="Grigoriev I.V."/>
        </authorList>
    </citation>
    <scope>NUCLEOTIDE SEQUENCE [LARGE SCALE GENOMIC DNA]</scope>
    <source>
        <strain evidence="1 2">CBS 494.80</strain>
    </source>
</reference>
<comment type="caution">
    <text evidence="1">The sequence shown here is derived from an EMBL/GenBank/DDBJ whole genome shotgun (WGS) entry which is preliminary data.</text>
</comment>
<protein>
    <submittedName>
        <fullName evidence="1">Uncharacterized protein</fullName>
    </submittedName>
</protein>
<dbReference type="EMBL" id="JAZHXI010000003">
    <property type="protein sequence ID" value="KAL2073741.1"/>
    <property type="molecule type" value="Genomic_DNA"/>
</dbReference>
<sequence length="107" mass="11966">MTILGRLLRLTMELDMMQSLGLLCLPYHRRANTVLRTMAVGTLHKKSSSAQTIRRAAKQVIQQLIPQDPSADSLLPIPSDNVELVVLLYYPELALESGIPEFSFRSS</sequence>
<dbReference type="Proteomes" id="UP001595075">
    <property type="component" value="Unassembled WGS sequence"/>
</dbReference>
<organism evidence="1 2">
    <name type="scientific">Oculimacula yallundae</name>
    <dbReference type="NCBI Taxonomy" id="86028"/>
    <lineage>
        <taxon>Eukaryota</taxon>
        <taxon>Fungi</taxon>
        <taxon>Dikarya</taxon>
        <taxon>Ascomycota</taxon>
        <taxon>Pezizomycotina</taxon>
        <taxon>Leotiomycetes</taxon>
        <taxon>Helotiales</taxon>
        <taxon>Ploettnerulaceae</taxon>
        <taxon>Oculimacula</taxon>
    </lineage>
</organism>
<evidence type="ECO:0000313" key="2">
    <source>
        <dbReference type="Proteomes" id="UP001595075"/>
    </source>
</evidence>
<evidence type="ECO:0000313" key="1">
    <source>
        <dbReference type="EMBL" id="KAL2073741.1"/>
    </source>
</evidence>